<keyword evidence="3" id="KW-1185">Reference proteome</keyword>
<dbReference type="Proteomes" id="UP001596138">
    <property type="component" value="Unassembled WGS sequence"/>
</dbReference>
<dbReference type="EMBL" id="JBHSTI010000027">
    <property type="protein sequence ID" value="MFC6239413.1"/>
    <property type="molecule type" value="Genomic_DNA"/>
</dbReference>
<gene>
    <name evidence="2" type="ORF">ACFQGU_16180</name>
</gene>
<accession>A0ABW1T3X6</accession>
<protein>
    <submittedName>
        <fullName evidence="2">Uncharacterized protein</fullName>
    </submittedName>
</protein>
<keyword evidence="1" id="KW-0812">Transmembrane</keyword>
<evidence type="ECO:0000313" key="2">
    <source>
        <dbReference type="EMBL" id="MFC6239413.1"/>
    </source>
</evidence>
<dbReference type="RefSeq" id="WP_386768692.1">
    <property type="nucleotide sequence ID" value="NZ_JBHSTI010000027.1"/>
</dbReference>
<evidence type="ECO:0000256" key="1">
    <source>
        <dbReference type="SAM" id="Phobius"/>
    </source>
</evidence>
<keyword evidence="1" id="KW-1133">Transmembrane helix</keyword>
<name>A0ABW1T3X6_9ACTN</name>
<organism evidence="2 3">
    <name type="scientific">Longivirga aurantiaca</name>
    <dbReference type="NCBI Taxonomy" id="1837743"/>
    <lineage>
        <taxon>Bacteria</taxon>
        <taxon>Bacillati</taxon>
        <taxon>Actinomycetota</taxon>
        <taxon>Actinomycetes</taxon>
        <taxon>Sporichthyales</taxon>
        <taxon>Sporichthyaceae</taxon>
        <taxon>Longivirga</taxon>
    </lineage>
</organism>
<keyword evidence="1" id="KW-0472">Membrane</keyword>
<reference evidence="3" key="1">
    <citation type="journal article" date="2019" name="Int. J. Syst. Evol. Microbiol.">
        <title>The Global Catalogue of Microorganisms (GCM) 10K type strain sequencing project: providing services to taxonomists for standard genome sequencing and annotation.</title>
        <authorList>
            <consortium name="The Broad Institute Genomics Platform"/>
            <consortium name="The Broad Institute Genome Sequencing Center for Infectious Disease"/>
            <person name="Wu L."/>
            <person name="Ma J."/>
        </authorList>
    </citation>
    <scope>NUCLEOTIDE SEQUENCE [LARGE SCALE GENOMIC DNA]</scope>
    <source>
        <strain evidence="3">CGMCC 4.7317</strain>
    </source>
</reference>
<comment type="caution">
    <text evidence="2">The sequence shown here is derived from an EMBL/GenBank/DDBJ whole genome shotgun (WGS) entry which is preliminary data.</text>
</comment>
<feature type="transmembrane region" description="Helical" evidence="1">
    <location>
        <begin position="20"/>
        <end position="40"/>
    </location>
</feature>
<proteinExistence type="predicted"/>
<sequence>MSTTVPSSHVHVHHDTFERAALIMALLALVAALAALAGVVTHLVTTPTTTGVVVSAPGPMADSAVKTAGGIVRPFETGLDRAGAYIPVPVHAYADQPAGILQRGPVS</sequence>
<evidence type="ECO:0000313" key="3">
    <source>
        <dbReference type="Proteomes" id="UP001596138"/>
    </source>
</evidence>